<feature type="transmembrane region" description="Helical" evidence="7">
    <location>
        <begin position="26"/>
        <end position="50"/>
    </location>
</feature>
<evidence type="ECO:0000256" key="2">
    <source>
        <dbReference type="ARBA" id="ARBA00022692"/>
    </source>
</evidence>
<evidence type="ECO:0000313" key="9">
    <source>
        <dbReference type="EMBL" id="TVY53847.1"/>
    </source>
</evidence>
<accession>A0A7D8YTI6</accession>
<feature type="transmembrane region" description="Helical" evidence="7">
    <location>
        <begin position="62"/>
        <end position="81"/>
    </location>
</feature>
<feature type="transmembrane region" description="Helical" evidence="7">
    <location>
        <begin position="182"/>
        <end position="207"/>
    </location>
</feature>
<keyword evidence="4 7" id="KW-0472">Membrane</keyword>
<evidence type="ECO:0000256" key="7">
    <source>
        <dbReference type="SAM" id="Phobius"/>
    </source>
</evidence>
<keyword evidence="3 7" id="KW-1133">Transmembrane helix</keyword>
<feature type="domain" description="Rhodopsin" evidence="8">
    <location>
        <begin position="11"/>
        <end position="211"/>
    </location>
</feature>
<dbReference type="Proteomes" id="UP000481288">
    <property type="component" value="Unassembled WGS sequence"/>
</dbReference>
<dbReference type="GO" id="GO:0016020">
    <property type="term" value="C:membrane"/>
    <property type="evidence" value="ECO:0007669"/>
    <property type="project" value="UniProtKB-SubCell"/>
</dbReference>
<dbReference type="EMBL" id="QGMG01000407">
    <property type="protein sequence ID" value="TVY53847.1"/>
    <property type="molecule type" value="Genomic_DNA"/>
</dbReference>
<evidence type="ECO:0000256" key="3">
    <source>
        <dbReference type="ARBA" id="ARBA00022989"/>
    </source>
</evidence>
<dbReference type="AlphaFoldDB" id="A0A7D8YTI6"/>
<dbReference type="InterPro" id="IPR052337">
    <property type="entry name" value="SAT4-like"/>
</dbReference>
<feature type="transmembrane region" description="Helical" evidence="7">
    <location>
        <begin position="150"/>
        <end position="170"/>
    </location>
</feature>
<evidence type="ECO:0000256" key="6">
    <source>
        <dbReference type="SAM" id="MobiDB-lite"/>
    </source>
</evidence>
<comment type="similarity">
    <text evidence="5">Belongs to the SAT4 family.</text>
</comment>
<dbReference type="PANTHER" id="PTHR33048:SF160">
    <property type="entry name" value="SAT4 FAMILY MEMBRANE PROTEIN"/>
    <property type="match status" value="1"/>
</dbReference>
<reference evidence="9 10" key="1">
    <citation type="submission" date="2018-05" db="EMBL/GenBank/DDBJ databases">
        <title>Whole genome sequencing for identification of molecular markers to develop diagnostic detection tools for the regulated plant pathogen Lachnellula willkommii.</title>
        <authorList>
            <person name="Giroux E."/>
            <person name="Bilodeau G."/>
        </authorList>
    </citation>
    <scope>NUCLEOTIDE SEQUENCE [LARGE SCALE GENOMIC DNA]</scope>
    <source>
        <strain evidence="9 10">CBS 625.97</strain>
    </source>
</reference>
<dbReference type="Pfam" id="PF20684">
    <property type="entry name" value="Fung_rhodopsin"/>
    <property type="match status" value="1"/>
</dbReference>
<proteinExistence type="inferred from homology"/>
<dbReference type="OrthoDB" id="2496787at2759"/>
<feature type="transmembrane region" description="Helical" evidence="7">
    <location>
        <begin position="114"/>
        <end position="138"/>
    </location>
</feature>
<comment type="caution">
    <text evidence="9">The sequence shown here is derived from an EMBL/GenBank/DDBJ whole genome shotgun (WGS) entry which is preliminary data.</text>
</comment>
<dbReference type="PANTHER" id="PTHR33048">
    <property type="entry name" value="PTH11-LIKE INTEGRAL MEMBRANE PROTEIN (AFU_ORTHOLOGUE AFUA_5G11245)"/>
    <property type="match status" value="1"/>
</dbReference>
<protein>
    <submittedName>
        <fullName evidence="9">Satratoxin biosynthesis SC1 cluster protein 4</fullName>
    </submittedName>
</protein>
<feature type="compositionally biased region" description="Basic and acidic residues" evidence="6">
    <location>
        <begin position="243"/>
        <end position="252"/>
    </location>
</feature>
<name>A0A7D8YTI6_9HELO</name>
<gene>
    <name evidence="9" type="primary">SAT4_3</name>
    <name evidence="9" type="ORF">LCER1_G004078</name>
</gene>
<evidence type="ECO:0000256" key="1">
    <source>
        <dbReference type="ARBA" id="ARBA00004141"/>
    </source>
</evidence>
<evidence type="ECO:0000256" key="4">
    <source>
        <dbReference type="ARBA" id="ARBA00023136"/>
    </source>
</evidence>
<keyword evidence="10" id="KW-1185">Reference proteome</keyword>
<evidence type="ECO:0000259" key="8">
    <source>
        <dbReference type="Pfam" id="PF20684"/>
    </source>
</evidence>
<evidence type="ECO:0000313" key="10">
    <source>
        <dbReference type="Proteomes" id="UP000481288"/>
    </source>
</evidence>
<comment type="subcellular location">
    <subcellularLocation>
        <location evidence="1">Membrane</location>
        <topology evidence="1">Multi-pass membrane protein</topology>
    </subcellularLocation>
</comment>
<feature type="region of interest" description="Disordered" evidence="6">
    <location>
        <begin position="242"/>
        <end position="262"/>
    </location>
</feature>
<sequence>MRVCKLLTLSGGRHQWDTSMRDLIDLLYYANIVQILYGPTMFTVKLSILLQYMRIFVPRREGNMAMFALIHVVLWADLAFYTADTLFEIFSCNPRELNWNKLIDHGSCFNIEALIISAGAINVVSDCVILFLPVFSIWRLQLSTKKKVQISAVFAFGLLACISSVIRLVYSILLFKTEDRTYAFIPTGLWSVAEVSIGFICSCLPVVPKFFQVMSERLTTNKSSTTPSRSYYRSFDAQKSGASRRDLARGDEPFGGLELTSGVGNRHVDIRAGSRRPSGADEEGQILKTVRVEINELRRG</sequence>
<keyword evidence="2 7" id="KW-0812">Transmembrane</keyword>
<evidence type="ECO:0000256" key="5">
    <source>
        <dbReference type="ARBA" id="ARBA00038359"/>
    </source>
</evidence>
<dbReference type="InterPro" id="IPR049326">
    <property type="entry name" value="Rhodopsin_dom_fungi"/>
</dbReference>
<organism evidence="9 10">
    <name type="scientific">Lachnellula cervina</name>
    <dbReference type="NCBI Taxonomy" id="1316786"/>
    <lineage>
        <taxon>Eukaryota</taxon>
        <taxon>Fungi</taxon>
        <taxon>Dikarya</taxon>
        <taxon>Ascomycota</taxon>
        <taxon>Pezizomycotina</taxon>
        <taxon>Leotiomycetes</taxon>
        <taxon>Helotiales</taxon>
        <taxon>Lachnaceae</taxon>
        <taxon>Lachnellula</taxon>
    </lineage>
</organism>